<feature type="compositionally biased region" description="Basic residues" evidence="1">
    <location>
        <begin position="61"/>
        <end position="77"/>
    </location>
</feature>
<organism evidence="2 3">
    <name type="scientific">Piscirickettsia litoralis</name>
    <dbReference type="NCBI Taxonomy" id="1891921"/>
    <lineage>
        <taxon>Bacteria</taxon>
        <taxon>Pseudomonadati</taxon>
        <taxon>Pseudomonadota</taxon>
        <taxon>Gammaproteobacteria</taxon>
        <taxon>Thiotrichales</taxon>
        <taxon>Piscirickettsiaceae</taxon>
        <taxon>Piscirickettsia</taxon>
    </lineage>
</organism>
<keyword evidence="3" id="KW-1185">Reference proteome</keyword>
<dbReference type="EMBL" id="MDTU01000002">
    <property type="protein sequence ID" value="ODN41615.1"/>
    <property type="molecule type" value="Genomic_DNA"/>
</dbReference>
<proteinExistence type="predicted"/>
<name>A0ABX3A2K7_9GAMM</name>
<gene>
    <name evidence="2" type="ORF">BGC07_16105</name>
</gene>
<evidence type="ECO:0000256" key="1">
    <source>
        <dbReference type="SAM" id="MobiDB-lite"/>
    </source>
</evidence>
<sequence length="77" mass="8619">MKVTLNLGNLDVKTKGMIFELKDGSKKFGTLEVSNSGLTLNKKKVTWKKLNDLLSEDKPAKKAAAKKTTKKQSLRKR</sequence>
<dbReference type="RefSeq" id="WP_069314079.1">
    <property type="nucleotide sequence ID" value="NZ_MDTU01000002.1"/>
</dbReference>
<comment type="caution">
    <text evidence="2">The sequence shown here is derived from an EMBL/GenBank/DDBJ whole genome shotgun (WGS) entry which is preliminary data.</text>
</comment>
<feature type="region of interest" description="Disordered" evidence="1">
    <location>
        <begin position="58"/>
        <end position="77"/>
    </location>
</feature>
<protein>
    <submittedName>
        <fullName evidence="2">Uncharacterized protein</fullName>
    </submittedName>
</protein>
<dbReference type="Proteomes" id="UP000094329">
    <property type="component" value="Unassembled WGS sequence"/>
</dbReference>
<evidence type="ECO:0000313" key="2">
    <source>
        <dbReference type="EMBL" id="ODN41615.1"/>
    </source>
</evidence>
<reference evidence="2 3" key="1">
    <citation type="submission" date="2016-08" db="EMBL/GenBank/DDBJ databases">
        <title>Draft genome sequence of Candidatus Piscirickettsia litoralis, from seawater.</title>
        <authorList>
            <person name="Wan X."/>
            <person name="Lee A.J."/>
            <person name="Hou S."/>
            <person name="Donachie S.P."/>
        </authorList>
    </citation>
    <scope>NUCLEOTIDE SEQUENCE [LARGE SCALE GENOMIC DNA]</scope>
    <source>
        <strain evidence="2 3">Y2</strain>
    </source>
</reference>
<accession>A0ABX3A2K7</accession>
<evidence type="ECO:0000313" key="3">
    <source>
        <dbReference type="Proteomes" id="UP000094329"/>
    </source>
</evidence>